<evidence type="ECO:0000259" key="2">
    <source>
        <dbReference type="Pfam" id="PF12146"/>
    </source>
</evidence>
<accession>A0A831RJJ1</accession>
<keyword evidence="3" id="KW-0378">Hydrolase</keyword>
<keyword evidence="1" id="KW-0472">Membrane</keyword>
<organism evidence="3">
    <name type="scientific">Sedimenticola thiotaurini</name>
    <dbReference type="NCBI Taxonomy" id="1543721"/>
    <lineage>
        <taxon>Bacteria</taxon>
        <taxon>Pseudomonadati</taxon>
        <taxon>Pseudomonadota</taxon>
        <taxon>Gammaproteobacteria</taxon>
        <taxon>Chromatiales</taxon>
        <taxon>Sedimenticolaceae</taxon>
        <taxon>Sedimenticola</taxon>
    </lineage>
</organism>
<keyword evidence="1" id="KW-1133">Transmembrane helix</keyword>
<proteinExistence type="predicted"/>
<evidence type="ECO:0000313" key="3">
    <source>
        <dbReference type="EMBL" id="HEB96477.1"/>
    </source>
</evidence>
<dbReference type="Proteomes" id="UP000886251">
    <property type="component" value="Unassembled WGS sequence"/>
</dbReference>
<feature type="transmembrane region" description="Helical" evidence="1">
    <location>
        <begin position="20"/>
        <end position="40"/>
    </location>
</feature>
<sequence>MPPARPSWSIWESRTRPEPPMKIALILLLGIALLNGFMYLRQPSMIFFPSAVLEQTPADWGLAYEDVFLQTQDGVRLHGWYIPREGADRTLLFFHGNAGNISHRGESVAIFHRLGVNLLIIDYRGYGRSQGSPGEQGLYDDARAAWHYLTRERGTDPGRIVLFGRSLGGAVAARLAAETDPAGLILESTFSSARDMATELLPLLSRLVWLRYRFDTLAAVGQRECPLLVLHSPDDEVIPFRLGQRIFQAAREPKAMFRMRGGHNSGFLDSQPEYQQALAGFLETIRD</sequence>
<keyword evidence="1" id="KW-0812">Transmembrane</keyword>
<dbReference type="GO" id="GO:0016787">
    <property type="term" value="F:hydrolase activity"/>
    <property type="evidence" value="ECO:0007669"/>
    <property type="project" value="UniProtKB-KW"/>
</dbReference>
<gene>
    <name evidence="3" type="ORF">ENI96_08610</name>
</gene>
<name>A0A831RJJ1_9GAMM</name>
<feature type="domain" description="Serine aminopeptidase S33" evidence="2">
    <location>
        <begin position="88"/>
        <end position="206"/>
    </location>
</feature>
<protein>
    <submittedName>
        <fullName evidence="3">Alpha/beta hydrolase</fullName>
    </submittedName>
</protein>
<dbReference type="InterPro" id="IPR022742">
    <property type="entry name" value="Hydrolase_4"/>
</dbReference>
<dbReference type="SUPFAM" id="SSF53474">
    <property type="entry name" value="alpha/beta-Hydrolases"/>
    <property type="match status" value="1"/>
</dbReference>
<dbReference type="PANTHER" id="PTHR12277">
    <property type="entry name" value="ALPHA/BETA HYDROLASE DOMAIN-CONTAINING PROTEIN"/>
    <property type="match status" value="1"/>
</dbReference>
<reference evidence="3" key="1">
    <citation type="journal article" date="2020" name="mSystems">
        <title>Genome- and Community-Level Interaction Insights into Carbon Utilization and Element Cycling Functions of Hydrothermarchaeota in Hydrothermal Sediment.</title>
        <authorList>
            <person name="Zhou Z."/>
            <person name="Liu Y."/>
            <person name="Xu W."/>
            <person name="Pan J."/>
            <person name="Luo Z.H."/>
            <person name="Li M."/>
        </authorList>
    </citation>
    <scope>NUCLEOTIDE SEQUENCE [LARGE SCALE GENOMIC DNA]</scope>
    <source>
        <strain evidence="3">HyVt-443</strain>
    </source>
</reference>
<dbReference type="Pfam" id="PF12146">
    <property type="entry name" value="Hydrolase_4"/>
    <property type="match status" value="1"/>
</dbReference>
<comment type="caution">
    <text evidence="3">The sequence shown here is derived from an EMBL/GenBank/DDBJ whole genome shotgun (WGS) entry which is preliminary data.</text>
</comment>
<dbReference type="Gene3D" id="3.40.50.1820">
    <property type="entry name" value="alpha/beta hydrolase"/>
    <property type="match status" value="1"/>
</dbReference>
<dbReference type="AlphaFoldDB" id="A0A831RJJ1"/>
<dbReference type="PANTHER" id="PTHR12277:SF81">
    <property type="entry name" value="PROTEIN ABHD13"/>
    <property type="match status" value="1"/>
</dbReference>
<dbReference type="InterPro" id="IPR029058">
    <property type="entry name" value="AB_hydrolase_fold"/>
</dbReference>
<evidence type="ECO:0000256" key="1">
    <source>
        <dbReference type="SAM" id="Phobius"/>
    </source>
</evidence>
<dbReference type="EMBL" id="DRKP01000097">
    <property type="protein sequence ID" value="HEB96477.1"/>
    <property type="molecule type" value="Genomic_DNA"/>
</dbReference>